<dbReference type="CDD" id="cd06135">
    <property type="entry name" value="Orn"/>
    <property type="match status" value="1"/>
</dbReference>
<evidence type="ECO:0000256" key="2">
    <source>
        <dbReference type="ARBA" id="ARBA00022722"/>
    </source>
</evidence>
<dbReference type="HAMAP" id="MF_00045">
    <property type="entry name" value="Oligoribonuclease"/>
    <property type="match status" value="1"/>
</dbReference>
<evidence type="ECO:0000256" key="6">
    <source>
        <dbReference type="ARBA" id="ARBA00070964"/>
    </source>
</evidence>
<evidence type="ECO:0000256" key="5">
    <source>
        <dbReference type="ARBA" id="ARBA00057155"/>
    </source>
</evidence>
<dbReference type="InterPro" id="IPR036397">
    <property type="entry name" value="RNaseH_sf"/>
</dbReference>
<evidence type="ECO:0000256" key="3">
    <source>
        <dbReference type="ARBA" id="ARBA00022801"/>
    </source>
</evidence>
<dbReference type="PANTHER" id="PTHR11046:SF0">
    <property type="entry name" value="OLIGORIBONUCLEASE, MITOCHONDRIAL"/>
    <property type="match status" value="1"/>
</dbReference>
<keyword evidence="4 7" id="KW-0269">Exonuclease</keyword>
<dbReference type="GO" id="GO:0000175">
    <property type="term" value="F:3'-5'-RNA exonuclease activity"/>
    <property type="evidence" value="ECO:0007669"/>
    <property type="project" value="InterPro"/>
</dbReference>
<evidence type="ECO:0000256" key="1">
    <source>
        <dbReference type="ARBA" id="ARBA00009921"/>
    </source>
</evidence>
<protein>
    <recommendedName>
        <fullName evidence="6 7">Oligoribonuclease</fullName>
        <ecNumber evidence="7">3.1.-.-</ecNumber>
    </recommendedName>
</protein>
<evidence type="ECO:0000256" key="4">
    <source>
        <dbReference type="ARBA" id="ARBA00022839"/>
    </source>
</evidence>
<dbReference type="AlphaFoldDB" id="A0A2G6K7W6"/>
<dbReference type="GO" id="GO:0003676">
    <property type="term" value="F:nucleic acid binding"/>
    <property type="evidence" value="ECO:0007669"/>
    <property type="project" value="InterPro"/>
</dbReference>
<proteinExistence type="inferred from homology"/>
<evidence type="ECO:0000256" key="7">
    <source>
        <dbReference type="HAMAP-Rule" id="MF_00045"/>
    </source>
</evidence>
<keyword evidence="7" id="KW-0963">Cytoplasm</keyword>
<evidence type="ECO:0000259" key="8">
    <source>
        <dbReference type="SMART" id="SM00479"/>
    </source>
</evidence>
<feature type="domain" description="Exonuclease" evidence="8">
    <location>
        <begin position="1"/>
        <end position="176"/>
    </location>
</feature>
<dbReference type="InterPro" id="IPR012337">
    <property type="entry name" value="RNaseH-like_sf"/>
</dbReference>
<comment type="similarity">
    <text evidence="1 7">Belongs to the oligoribonuclease family.</text>
</comment>
<dbReference type="NCBIfam" id="NF003765">
    <property type="entry name" value="PRK05359.1"/>
    <property type="match status" value="1"/>
</dbReference>
<gene>
    <name evidence="7" type="primary">orn</name>
    <name evidence="9" type="ORF">CSA55_04700</name>
</gene>
<dbReference type="EC" id="3.1.-.-" evidence="7"/>
<comment type="caution">
    <text evidence="9">The sequence shown here is derived from an EMBL/GenBank/DDBJ whole genome shotgun (WGS) entry which is preliminary data.</text>
</comment>
<keyword evidence="3 7" id="KW-0378">Hydrolase</keyword>
<dbReference type="Gene3D" id="3.30.420.10">
    <property type="entry name" value="Ribonuclease H-like superfamily/Ribonuclease H"/>
    <property type="match status" value="1"/>
</dbReference>
<dbReference type="GO" id="GO:0005737">
    <property type="term" value="C:cytoplasm"/>
    <property type="evidence" value="ECO:0007669"/>
    <property type="project" value="UniProtKB-SubCell"/>
</dbReference>
<dbReference type="SMART" id="SM00479">
    <property type="entry name" value="EXOIII"/>
    <property type="match status" value="1"/>
</dbReference>
<feature type="active site" evidence="7">
    <location>
        <position position="124"/>
    </location>
</feature>
<dbReference type="EMBL" id="PDSL01000064">
    <property type="protein sequence ID" value="PIE31818.1"/>
    <property type="molecule type" value="Genomic_DNA"/>
</dbReference>
<comment type="function">
    <text evidence="5 7">3'-to-5' exoribonuclease specific for small oligoribonucleotides.</text>
</comment>
<reference evidence="9 10" key="1">
    <citation type="submission" date="2017-10" db="EMBL/GenBank/DDBJ databases">
        <title>Novel microbial diversity and functional potential in the marine mammal oral microbiome.</title>
        <authorList>
            <person name="Dudek N.K."/>
            <person name="Sun C.L."/>
            <person name="Burstein D."/>
            <person name="Kantor R.S."/>
            <person name="Aliaga Goltsman D.S."/>
            <person name="Bik E.M."/>
            <person name="Thomas B.C."/>
            <person name="Banfield J.F."/>
            <person name="Relman D.A."/>
        </authorList>
    </citation>
    <scope>NUCLEOTIDE SEQUENCE [LARGE SCALE GENOMIC DNA]</scope>
    <source>
        <strain evidence="9">DOLJORAL78_61_10</strain>
    </source>
</reference>
<name>A0A2G6K7W6_9ACTN</name>
<dbReference type="InterPro" id="IPR022894">
    <property type="entry name" value="Oligoribonuclease"/>
</dbReference>
<dbReference type="Pfam" id="PF00929">
    <property type="entry name" value="RNase_T"/>
    <property type="match status" value="1"/>
</dbReference>
<dbReference type="PANTHER" id="PTHR11046">
    <property type="entry name" value="OLIGORIBONUCLEASE, MITOCHONDRIAL"/>
    <property type="match status" value="1"/>
</dbReference>
<dbReference type="SUPFAM" id="SSF53098">
    <property type="entry name" value="Ribonuclease H-like"/>
    <property type="match status" value="1"/>
</dbReference>
<organism evidence="9 10">
    <name type="scientific">Ilumatobacter coccineus</name>
    <dbReference type="NCBI Taxonomy" id="467094"/>
    <lineage>
        <taxon>Bacteria</taxon>
        <taxon>Bacillati</taxon>
        <taxon>Actinomycetota</taxon>
        <taxon>Acidimicrobiia</taxon>
        <taxon>Acidimicrobiales</taxon>
        <taxon>Ilumatobacteraceae</taxon>
        <taxon>Ilumatobacter</taxon>
    </lineage>
</organism>
<dbReference type="InterPro" id="IPR013520">
    <property type="entry name" value="Ribonucl_H"/>
</dbReference>
<accession>A0A2G6K7W6</accession>
<evidence type="ECO:0000313" key="9">
    <source>
        <dbReference type="EMBL" id="PIE31818.1"/>
    </source>
</evidence>
<comment type="subcellular location">
    <subcellularLocation>
        <location evidence="7">Cytoplasm</location>
    </subcellularLocation>
</comment>
<sequence>MLVWMDLEMTGLDHTSDVIVEIATIVTDDELNIVAEGPDLVIHQPDEVLNAMDPFVVSMHTTSGLLDQIRASTITLAEAGDATLAFIQEHCPQERTVPLCGNSIGTDRRFLANYLPEIENYLHYRSVDVSSIKELVRRWYPAVLSHRGYKQGVHRALDDIRESITELQLYRDLVFAGPDEVAERLAATTEPSDEAEGET</sequence>
<dbReference type="FunFam" id="3.30.420.10:FF:000003">
    <property type="entry name" value="Oligoribonuclease"/>
    <property type="match status" value="1"/>
</dbReference>
<keyword evidence="2 7" id="KW-0540">Nuclease</keyword>
<evidence type="ECO:0000313" key="10">
    <source>
        <dbReference type="Proteomes" id="UP000230914"/>
    </source>
</evidence>
<dbReference type="Proteomes" id="UP000230914">
    <property type="component" value="Unassembled WGS sequence"/>
</dbReference>